<protein>
    <submittedName>
        <fullName evidence="8">Protein reprimo A</fullName>
    </submittedName>
</protein>
<dbReference type="EMBL" id="CM015721">
    <property type="protein sequence ID" value="KAF3694925.1"/>
    <property type="molecule type" value="Genomic_DNA"/>
</dbReference>
<keyword evidence="3" id="KW-0963">Cytoplasm</keyword>
<evidence type="ECO:0000256" key="7">
    <source>
        <dbReference type="ARBA" id="ARBA00023772"/>
    </source>
</evidence>
<comment type="subcellular location">
    <subcellularLocation>
        <location evidence="2">Cytoplasm</location>
    </subcellularLocation>
    <subcellularLocation>
        <location evidence="1">Membrane</location>
        <topology evidence="1">Single-pass membrane protein</topology>
    </subcellularLocation>
</comment>
<sequence length="94" mass="10433">MNNTGFNQTDGALFNKTEEFFCCNFSSVVTDNGLVAAAPDERSLFIMRVVQIAVMLQPSHKVRGDDKLFGDGQETVKRSGDSDCWSLLTDEDLH</sequence>
<evidence type="ECO:0000256" key="5">
    <source>
        <dbReference type="ARBA" id="ARBA00022989"/>
    </source>
</evidence>
<dbReference type="AlphaFoldDB" id="A0A6G1PXC5"/>
<reference evidence="9" key="2">
    <citation type="submission" date="2019-02" db="EMBL/GenBank/DDBJ databases">
        <title>Opniocepnalus argus Var Kimnra genome.</title>
        <authorList>
            <person name="Zhou C."/>
            <person name="Xiao S."/>
        </authorList>
    </citation>
    <scope>NUCLEOTIDE SEQUENCE [LARGE SCALE GENOMIC DNA]</scope>
</reference>
<proteinExistence type="inferred from homology"/>
<keyword evidence="9" id="KW-1185">Reference proteome</keyword>
<evidence type="ECO:0000313" key="8">
    <source>
        <dbReference type="EMBL" id="KAF3694925.1"/>
    </source>
</evidence>
<gene>
    <name evidence="8" type="ORF">EXN66_Car010601</name>
</gene>
<keyword evidence="4" id="KW-0812">Transmembrane</keyword>
<evidence type="ECO:0000256" key="3">
    <source>
        <dbReference type="ARBA" id="ARBA00022490"/>
    </source>
</evidence>
<dbReference type="GO" id="GO:0016020">
    <property type="term" value="C:membrane"/>
    <property type="evidence" value="ECO:0007669"/>
    <property type="project" value="UniProtKB-SubCell"/>
</dbReference>
<comment type="similarity">
    <text evidence="7">Belongs to the reprimo family.</text>
</comment>
<evidence type="ECO:0000256" key="4">
    <source>
        <dbReference type="ARBA" id="ARBA00022692"/>
    </source>
</evidence>
<dbReference type="PANTHER" id="PTHR28649:SF2">
    <property type="entry name" value="PROTEIN REPRIMO"/>
    <property type="match status" value="1"/>
</dbReference>
<organism evidence="8 9">
    <name type="scientific">Channa argus</name>
    <name type="common">Northern snakehead</name>
    <name type="synonym">Ophicephalus argus</name>
    <dbReference type="NCBI Taxonomy" id="215402"/>
    <lineage>
        <taxon>Eukaryota</taxon>
        <taxon>Metazoa</taxon>
        <taxon>Chordata</taxon>
        <taxon>Craniata</taxon>
        <taxon>Vertebrata</taxon>
        <taxon>Euteleostomi</taxon>
        <taxon>Actinopterygii</taxon>
        <taxon>Neopterygii</taxon>
        <taxon>Teleostei</taxon>
        <taxon>Neoteleostei</taxon>
        <taxon>Acanthomorphata</taxon>
        <taxon>Anabantaria</taxon>
        <taxon>Anabantiformes</taxon>
        <taxon>Channoidei</taxon>
        <taxon>Channidae</taxon>
        <taxon>Channa</taxon>
    </lineage>
</organism>
<accession>A0A6G1PXC5</accession>
<dbReference type="PANTHER" id="PTHR28649">
    <property type="entry name" value="PROTEIN REPRIMO-RELATED"/>
    <property type="match status" value="1"/>
</dbReference>
<evidence type="ECO:0000256" key="2">
    <source>
        <dbReference type="ARBA" id="ARBA00004496"/>
    </source>
</evidence>
<name>A0A6G1PXC5_CHAAH</name>
<evidence type="ECO:0000256" key="1">
    <source>
        <dbReference type="ARBA" id="ARBA00004167"/>
    </source>
</evidence>
<keyword evidence="5" id="KW-1133">Transmembrane helix</keyword>
<dbReference type="InterPro" id="IPR043383">
    <property type="entry name" value="Reprimo_fam"/>
</dbReference>
<evidence type="ECO:0000256" key="6">
    <source>
        <dbReference type="ARBA" id="ARBA00023136"/>
    </source>
</evidence>
<keyword evidence="6" id="KW-0472">Membrane</keyword>
<dbReference type="GO" id="GO:0005737">
    <property type="term" value="C:cytoplasm"/>
    <property type="evidence" value="ECO:0007669"/>
    <property type="project" value="UniProtKB-SubCell"/>
</dbReference>
<evidence type="ECO:0000313" key="9">
    <source>
        <dbReference type="Proteomes" id="UP000503349"/>
    </source>
</evidence>
<reference evidence="8 9" key="1">
    <citation type="submission" date="2019-02" db="EMBL/GenBank/DDBJ databases">
        <title>Opniocepnalus argus genome.</title>
        <authorList>
            <person name="Zhou C."/>
            <person name="Xiao S."/>
        </authorList>
    </citation>
    <scope>NUCLEOTIDE SEQUENCE [LARGE SCALE GENOMIC DNA]</scope>
    <source>
        <strain evidence="8">OARG1902GOOAL</strain>
        <tissue evidence="8">Muscle</tissue>
    </source>
</reference>
<dbReference type="Proteomes" id="UP000503349">
    <property type="component" value="Chromosome 10"/>
</dbReference>